<accession>A0ABD2P378</accession>
<feature type="region of interest" description="Disordered" evidence="1">
    <location>
        <begin position="1"/>
        <end position="20"/>
    </location>
</feature>
<feature type="compositionally biased region" description="Basic and acidic residues" evidence="1">
    <location>
        <begin position="1"/>
        <end position="11"/>
    </location>
</feature>
<sequence>MNDIELNDRKMMNGKKSRKRPDSDYYFYNTEDEEEEHVKRKSVVSDIDDDFKNDIAKIRKCIGINLHLFIHLFEPRKASL</sequence>
<dbReference type="Proteomes" id="UP001516400">
    <property type="component" value="Unassembled WGS sequence"/>
</dbReference>
<organism evidence="2 3">
    <name type="scientific">Cryptolaemus montrouzieri</name>
    <dbReference type="NCBI Taxonomy" id="559131"/>
    <lineage>
        <taxon>Eukaryota</taxon>
        <taxon>Metazoa</taxon>
        <taxon>Ecdysozoa</taxon>
        <taxon>Arthropoda</taxon>
        <taxon>Hexapoda</taxon>
        <taxon>Insecta</taxon>
        <taxon>Pterygota</taxon>
        <taxon>Neoptera</taxon>
        <taxon>Endopterygota</taxon>
        <taxon>Coleoptera</taxon>
        <taxon>Polyphaga</taxon>
        <taxon>Cucujiformia</taxon>
        <taxon>Coccinelloidea</taxon>
        <taxon>Coccinellidae</taxon>
        <taxon>Scymninae</taxon>
        <taxon>Scymnini</taxon>
        <taxon>Cryptolaemus</taxon>
    </lineage>
</organism>
<evidence type="ECO:0000313" key="2">
    <source>
        <dbReference type="EMBL" id="KAL3285400.1"/>
    </source>
</evidence>
<dbReference type="AlphaFoldDB" id="A0ABD2P378"/>
<comment type="caution">
    <text evidence="2">The sequence shown here is derived from an EMBL/GenBank/DDBJ whole genome shotgun (WGS) entry which is preliminary data.</text>
</comment>
<evidence type="ECO:0000256" key="1">
    <source>
        <dbReference type="SAM" id="MobiDB-lite"/>
    </source>
</evidence>
<dbReference type="EMBL" id="JABFTP020000165">
    <property type="protein sequence ID" value="KAL3285400.1"/>
    <property type="molecule type" value="Genomic_DNA"/>
</dbReference>
<name>A0ABD2P378_9CUCU</name>
<reference evidence="2 3" key="1">
    <citation type="journal article" date="2021" name="BMC Biol.">
        <title>Horizontally acquired antibacterial genes associated with adaptive radiation of ladybird beetles.</title>
        <authorList>
            <person name="Li H.S."/>
            <person name="Tang X.F."/>
            <person name="Huang Y.H."/>
            <person name="Xu Z.Y."/>
            <person name="Chen M.L."/>
            <person name="Du X.Y."/>
            <person name="Qiu B.Y."/>
            <person name="Chen P.T."/>
            <person name="Zhang W."/>
            <person name="Slipinski A."/>
            <person name="Escalona H.E."/>
            <person name="Waterhouse R.M."/>
            <person name="Zwick A."/>
            <person name="Pang H."/>
        </authorList>
    </citation>
    <scope>NUCLEOTIDE SEQUENCE [LARGE SCALE GENOMIC DNA]</scope>
    <source>
        <strain evidence="2">SYSU2018</strain>
    </source>
</reference>
<proteinExistence type="predicted"/>
<evidence type="ECO:0000313" key="3">
    <source>
        <dbReference type="Proteomes" id="UP001516400"/>
    </source>
</evidence>
<gene>
    <name evidence="2" type="ORF">HHI36_019504</name>
</gene>
<keyword evidence="3" id="KW-1185">Reference proteome</keyword>
<protein>
    <submittedName>
        <fullName evidence="2">Uncharacterized protein</fullName>
    </submittedName>
</protein>